<name>A0ABP9L1B8_9NOCA</name>
<dbReference type="InterPro" id="IPR001387">
    <property type="entry name" value="Cro/C1-type_HTH"/>
</dbReference>
<evidence type="ECO:0000313" key="2">
    <source>
        <dbReference type="EMBL" id="GAA5067709.1"/>
    </source>
</evidence>
<dbReference type="SUPFAM" id="SSF47413">
    <property type="entry name" value="lambda repressor-like DNA-binding domains"/>
    <property type="match status" value="1"/>
</dbReference>
<protein>
    <submittedName>
        <fullName evidence="2">Helix-turn-helix transcriptional regulator</fullName>
    </submittedName>
</protein>
<comment type="caution">
    <text evidence="2">The sequence shown here is derived from an EMBL/GenBank/DDBJ whole genome shotgun (WGS) entry which is preliminary data.</text>
</comment>
<dbReference type="Pfam" id="PF13560">
    <property type="entry name" value="HTH_31"/>
    <property type="match status" value="1"/>
</dbReference>
<dbReference type="SMART" id="SM00530">
    <property type="entry name" value="HTH_XRE"/>
    <property type="match status" value="1"/>
</dbReference>
<dbReference type="EMBL" id="BAABJM010000008">
    <property type="protein sequence ID" value="GAA5067709.1"/>
    <property type="molecule type" value="Genomic_DNA"/>
</dbReference>
<evidence type="ECO:0000313" key="3">
    <source>
        <dbReference type="Proteomes" id="UP001500603"/>
    </source>
</evidence>
<gene>
    <name evidence="2" type="ORF">GCM10023318_57220</name>
</gene>
<reference evidence="3" key="1">
    <citation type="journal article" date="2019" name="Int. J. Syst. Evol. Microbiol.">
        <title>The Global Catalogue of Microorganisms (GCM) 10K type strain sequencing project: providing services to taxonomists for standard genome sequencing and annotation.</title>
        <authorList>
            <consortium name="The Broad Institute Genomics Platform"/>
            <consortium name="The Broad Institute Genome Sequencing Center for Infectious Disease"/>
            <person name="Wu L."/>
            <person name="Ma J."/>
        </authorList>
    </citation>
    <scope>NUCLEOTIDE SEQUENCE [LARGE SCALE GENOMIC DNA]</scope>
    <source>
        <strain evidence="3">JCM 18298</strain>
    </source>
</reference>
<dbReference type="InterPro" id="IPR043917">
    <property type="entry name" value="DUF5753"/>
</dbReference>
<dbReference type="CDD" id="cd00093">
    <property type="entry name" value="HTH_XRE"/>
    <property type="match status" value="1"/>
</dbReference>
<proteinExistence type="predicted"/>
<dbReference type="PROSITE" id="PS50943">
    <property type="entry name" value="HTH_CROC1"/>
    <property type="match status" value="1"/>
</dbReference>
<accession>A0ABP9L1B8</accession>
<dbReference type="InterPro" id="IPR010982">
    <property type="entry name" value="Lambda_DNA-bd_dom_sf"/>
</dbReference>
<organism evidence="2 3">
    <name type="scientific">Nocardia callitridis</name>
    <dbReference type="NCBI Taxonomy" id="648753"/>
    <lineage>
        <taxon>Bacteria</taxon>
        <taxon>Bacillati</taxon>
        <taxon>Actinomycetota</taxon>
        <taxon>Actinomycetes</taxon>
        <taxon>Mycobacteriales</taxon>
        <taxon>Nocardiaceae</taxon>
        <taxon>Nocardia</taxon>
    </lineage>
</organism>
<sequence length="285" mass="32325">MTNSVHEQREALGKRLREIRKDAGLTGRQLAMLAGWHESLVSKIETGHRTPTEPQLRAYCTYTENEGQLSDLVATVRNIESAYLEYRRLLNTGTGRRQQKSVSLAERTKLMRAYEPVLIPGILQTAEYATAVLERVTDFYRIPNDVEQGVSNRLEQQKVLYYGDHRFHILVAENALYTTVGSNEVMTGQLDRLLAVIGLPRMLFGVVPLVAEWRTPETNFFMFDDRMVLVETPAAELTVTQPRELQVYRRVFDTLAKQAVTGSDARALIGTALDRRRRGMDPAGQ</sequence>
<keyword evidence="3" id="KW-1185">Reference proteome</keyword>
<dbReference type="Proteomes" id="UP001500603">
    <property type="component" value="Unassembled WGS sequence"/>
</dbReference>
<dbReference type="Gene3D" id="1.10.260.40">
    <property type="entry name" value="lambda repressor-like DNA-binding domains"/>
    <property type="match status" value="1"/>
</dbReference>
<dbReference type="Pfam" id="PF19054">
    <property type="entry name" value="DUF5753"/>
    <property type="match status" value="1"/>
</dbReference>
<dbReference type="RefSeq" id="WP_345499384.1">
    <property type="nucleotide sequence ID" value="NZ_BAABJM010000008.1"/>
</dbReference>
<feature type="domain" description="HTH cro/C1-type" evidence="1">
    <location>
        <begin position="16"/>
        <end position="72"/>
    </location>
</feature>
<evidence type="ECO:0000259" key="1">
    <source>
        <dbReference type="PROSITE" id="PS50943"/>
    </source>
</evidence>